<dbReference type="EMBL" id="SDAM02000091">
    <property type="protein sequence ID" value="KAH6831337.1"/>
    <property type="molecule type" value="Genomic_DNA"/>
</dbReference>
<dbReference type="Pfam" id="PF07734">
    <property type="entry name" value="FBA_1"/>
    <property type="match status" value="1"/>
</dbReference>
<evidence type="ECO:0000313" key="2">
    <source>
        <dbReference type="EMBL" id="KAH6831337.1"/>
    </source>
</evidence>
<name>A0AAD4JCP5_PERFH</name>
<dbReference type="InterPro" id="IPR050796">
    <property type="entry name" value="SCF_F-box_component"/>
</dbReference>
<accession>A0AAD4JCP5</accession>
<proteinExistence type="predicted"/>
<dbReference type="PANTHER" id="PTHR31672:SF13">
    <property type="entry name" value="F-BOX PROTEIN CPR30-LIKE"/>
    <property type="match status" value="1"/>
</dbReference>
<dbReference type="PANTHER" id="PTHR31672">
    <property type="entry name" value="BNACNNG10540D PROTEIN"/>
    <property type="match status" value="1"/>
</dbReference>
<dbReference type="NCBIfam" id="TIGR01640">
    <property type="entry name" value="F_box_assoc_1"/>
    <property type="match status" value="1"/>
</dbReference>
<evidence type="ECO:0000313" key="3">
    <source>
        <dbReference type="Proteomes" id="UP001190926"/>
    </source>
</evidence>
<dbReference type="InterPro" id="IPR017451">
    <property type="entry name" value="F-box-assoc_interact_dom"/>
</dbReference>
<dbReference type="InterPro" id="IPR006527">
    <property type="entry name" value="F-box-assoc_dom_typ1"/>
</dbReference>
<gene>
    <name evidence="2" type="ORF">C2S53_010990</name>
</gene>
<comment type="caution">
    <text evidence="2">The sequence shown here is derived from an EMBL/GenBank/DDBJ whole genome shotgun (WGS) entry which is preliminary data.</text>
</comment>
<feature type="domain" description="F-box associated beta-propeller type 1" evidence="1">
    <location>
        <begin position="63"/>
        <end position="322"/>
    </location>
</feature>
<dbReference type="AlphaFoldDB" id="A0AAD4JCP5"/>
<organism evidence="2 3">
    <name type="scientific">Perilla frutescens var. hirtella</name>
    <name type="common">Perilla citriodora</name>
    <name type="synonym">Perilla setoyensis</name>
    <dbReference type="NCBI Taxonomy" id="608512"/>
    <lineage>
        <taxon>Eukaryota</taxon>
        <taxon>Viridiplantae</taxon>
        <taxon>Streptophyta</taxon>
        <taxon>Embryophyta</taxon>
        <taxon>Tracheophyta</taxon>
        <taxon>Spermatophyta</taxon>
        <taxon>Magnoliopsida</taxon>
        <taxon>eudicotyledons</taxon>
        <taxon>Gunneridae</taxon>
        <taxon>Pentapetalae</taxon>
        <taxon>asterids</taxon>
        <taxon>lamiids</taxon>
        <taxon>Lamiales</taxon>
        <taxon>Lamiaceae</taxon>
        <taxon>Nepetoideae</taxon>
        <taxon>Elsholtzieae</taxon>
        <taxon>Perilla</taxon>
    </lineage>
</organism>
<reference evidence="2 3" key="1">
    <citation type="journal article" date="2021" name="Nat. Commun.">
        <title>Incipient diploidization of the medicinal plant Perilla within 10,000 years.</title>
        <authorList>
            <person name="Zhang Y."/>
            <person name="Shen Q."/>
            <person name="Leng L."/>
            <person name="Zhang D."/>
            <person name="Chen S."/>
            <person name="Shi Y."/>
            <person name="Ning Z."/>
            <person name="Chen S."/>
        </authorList>
    </citation>
    <scope>NUCLEOTIDE SEQUENCE [LARGE SCALE GENOMIC DNA]</scope>
    <source>
        <strain evidence="3">cv. PC099</strain>
    </source>
</reference>
<sequence>MRKLLLKRAPHNPRCPGPIVRSAEEDRILAQQWLSCLSVPHLLSGRSEEAKDFQPRFLSSGIVNYVNQCLGLLYFVDNGPGASLVWNPYTKAQRYIPPPTRADVLHTPEVGYTYNVTSCFGYDPRSGAFKVLKYVNHVPQIIEEDGIAYDNGPDEEQYLLYSTQTNRWVDFPCPEFSYQLEHGSVYLNGCGFWIGFGGDIVVSFSFLDENFSSFPLNIPTLNRRDHGYRVIMVEVDEENALGFVVYKESHFQFWTCVINSEPDDGGCEWLKRWEFCVDFPEECGTSSLFTAVKGRPLLVYENGDELVMFMVNLNDQLMVYSSAAKELKLLSLFSYPRALQLISYHETSIDPNSV</sequence>
<keyword evidence="3" id="KW-1185">Reference proteome</keyword>
<protein>
    <recommendedName>
        <fullName evidence="1">F-box associated beta-propeller type 1 domain-containing protein</fullName>
    </recommendedName>
</protein>
<dbReference type="Proteomes" id="UP001190926">
    <property type="component" value="Unassembled WGS sequence"/>
</dbReference>
<evidence type="ECO:0000259" key="1">
    <source>
        <dbReference type="Pfam" id="PF07734"/>
    </source>
</evidence>